<feature type="compositionally biased region" description="Low complexity" evidence="1">
    <location>
        <begin position="71"/>
        <end position="85"/>
    </location>
</feature>
<sequence>MRLALLAPAALLLAACGQTTGETAQEDPAEALRNAANQSDPAAAQVLRSQANQMEASGNNNYMAAEQALQQGGVAQVANAQGAAARPPSGSVQARPNLPQNSNRKDGTVPPDKMVGTTKEPGMQMGGEQKQPQPSGGQR</sequence>
<proteinExistence type="predicted"/>
<feature type="compositionally biased region" description="Polar residues" evidence="1">
    <location>
        <begin position="130"/>
        <end position="139"/>
    </location>
</feature>
<evidence type="ECO:0000256" key="1">
    <source>
        <dbReference type="SAM" id="MobiDB-lite"/>
    </source>
</evidence>
<feature type="region of interest" description="Disordered" evidence="1">
    <location>
        <begin position="71"/>
        <end position="139"/>
    </location>
</feature>
<feature type="compositionally biased region" description="Polar residues" evidence="1">
    <location>
        <begin position="90"/>
        <end position="102"/>
    </location>
</feature>
<reference evidence="2" key="1">
    <citation type="submission" date="2020-02" db="EMBL/GenBank/DDBJ databases">
        <authorList>
            <person name="Meier V. D."/>
        </authorList>
    </citation>
    <scope>NUCLEOTIDE SEQUENCE</scope>
    <source>
        <strain evidence="2">AVDCRST_MAG31</strain>
    </source>
</reference>
<evidence type="ECO:0008006" key="3">
    <source>
        <dbReference type="Google" id="ProtNLM"/>
    </source>
</evidence>
<dbReference type="AlphaFoldDB" id="A0A6J4T1S5"/>
<dbReference type="PROSITE" id="PS51257">
    <property type="entry name" value="PROKAR_LIPOPROTEIN"/>
    <property type="match status" value="1"/>
</dbReference>
<accession>A0A6J4T1S5</accession>
<dbReference type="EMBL" id="CADCWA010000062">
    <property type="protein sequence ID" value="CAA9511571.1"/>
    <property type="molecule type" value="Genomic_DNA"/>
</dbReference>
<name>A0A6J4T1S5_9SPHN</name>
<organism evidence="2">
    <name type="scientific">uncultured Sphingomonas sp</name>
    <dbReference type="NCBI Taxonomy" id="158754"/>
    <lineage>
        <taxon>Bacteria</taxon>
        <taxon>Pseudomonadati</taxon>
        <taxon>Pseudomonadota</taxon>
        <taxon>Alphaproteobacteria</taxon>
        <taxon>Sphingomonadales</taxon>
        <taxon>Sphingomonadaceae</taxon>
        <taxon>Sphingomonas</taxon>
        <taxon>environmental samples</taxon>
    </lineage>
</organism>
<evidence type="ECO:0000313" key="2">
    <source>
        <dbReference type="EMBL" id="CAA9511571.1"/>
    </source>
</evidence>
<dbReference type="RefSeq" id="WP_294168697.1">
    <property type="nucleotide sequence ID" value="NZ_CADCWA010000062.1"/>
</dbReference>
<protein>
    <recommendedName>
        <fullName evidence="3">Lipoprotein</fullName>
    </recommendedName>
</protein>
<gene>
    <name evidence="2" type="ORF">AVDCRST_MAG31-922</name>
</gene>